<evidence type="ECO:0000256" key="15">
    <source>
        <dbReference type="ARBA" id="ARBA00022840"/>
    </source>
</evidence>
<keyword evidence="12" id="KW-0677">Repeat</keyword>
<evidence type="ECO:0000313" key="26">
    <source>
        <dbReference type="EnsemblPlants" id="QL04p015498:mrna"/>
    </source>
</evidence>
<evidence type="ECO:0000256" key="20">
    <source>
        <dbReference type="ARBA" id="ARBA00047899"/>
    </source>
</evidence>
<keyword evidence="8" id="KW-0433">Leucine-rich repeat</keyword>
<keyword evidence="13 22" id="KW-0547">Nucleotide-binding</keyword>
<dbReference type="Pfam" id="PF00560">
    <property type="entry name" value="LRR_1"/>
    <property type="match status" value="6"/>
</dbReference>
<evidence type="ECO:0000256" key="5">
    <source>
        <dbReference type="ARBA" id="ARBA00022475"/>
    </source>
</evidence>
<evidence type="ECO:0000256" key="2">
    <source>
        <dbReference type="ARBA" id="ARBA00004479"/>
    </source>
</evidence>
<evidence type="ECO:0000256" key="24">
    <source>
        <dbReference type="SAM" id="SignalP"/>
    </source>
</evidence>
<dbReference type="FunFam" id="3.80.10.10:FF:000288">
    <property type="entry name" value="LRR receptor-like serine/threonine-protein kinase EFR"/>
    <property type="match status" value="1"/>
</dbReference>
<dbReference type="InterPro" id="IPR013210">
    <property type="entry name" value="LRR_N_plant-typ"/>
</dbReference>
<comment type="catalytic activity">
    <reaction evidence="20">
        <text>L-threonyl-[protein] + ATP = O-phospho-L-threonyl-[protein] + ADP + H(+)</text>
        <dbReference type="Rhea" id="RHEA:46608"/>
        <dbReference type="Rhea" id="RHEA-COMP:11060"/>
        <dbReference type="Rhea" id="RHEA-COMP:11605"/>
        <dbReference type="ChEBI" id="CHEBI:15378"/>
        <dbReference type="ChEBI" id="CHEBI:30013"/>
        <dbReference type="ChEBI" id="CHEBI:30616"/>
        <dbReference type="ChEBI" id="CHEBI:61977"/>
        <dbReference type="ChEBI" id="CHEBI:456216"/>
        <dbReference type="EC" id="2.7.11.1"/>
    </reaction>
</comment>
<comment type="similarity">
    <text evidence="3">Belongs to the protein kinase superfamily. Ser/Thr protein kinase family.</text>
</comment>
<dbReference type="Gene3D" id="3.30.200.20">
    <property type="entry name" value="Phosphorylase Kinase, domain 1"/>
    <property type="match status" value="1"/>
</dbReference>
<dbReference type="SUPFAM" id="SSF52058">
    <property type="entry name" value="L domain-like"/>
    <property type="match status" value="2"/>
</dbReference>
<protein>
    <recommendedName>
        <fullName evidence="4">non-specific serine/threonine protein kinase</fullName>
        <ecNumber evidence="4">2.7.11.1</ecNumber>
    </recommendedName>
</protein>
<reference evidence="26 27" key="1">
    <citation type="journal article" date="2016" name="G3 (Bethesda)">
        <title>First Draft Assembly and Annotation of the Genome of a California Endemic Oak Quercus lobata Nee (Fagaceae).</title>
        <authorList>
            <person name="Sork V.L."/>
            <person name="Fitz-Gibbon S.T."/>
            <person name="Puiu D."/>
            <person name="Crepeau M."/>
            <person name="Gugger P.F."/>
            <person name="Sherman R."/>
            <person name="Stevens K."/>
            <person name="Langley C.H."/>
            <person name="Pellegrini M."/>
            <person name="Salzberg S.L."/>
        </authorList>
    </citation>
    <scope>NUCLEOTIDE SEQUENCE [LARGE SCALE GENOMIC DNA]</scope>
    <source>
        <strain evidence="26 27">cv. SW786</strain>
    </source>
</reference>
<dbReference type="FunCoup" id="A0A7N2R2J9">
    <property type="interactions" value="577"/>
</dbReference>
<evidence type="ECO:0000256" key="16">
    <source>
        <dbReference type="ARBA" id="ARBA00022989"/>
    </source>
</evidence>
<dbReference type="PROSITE" id="PS00107">
    <property type="entry name" value="PROTEIN_KINASE_ATP"/>
    <property type="match status" value="1"/>
</dbReference>
<dbReference type="GO" id="GO:0005886">
    <property type="term" value="C:plasma membrane"/>
    <property type="evidence" value="ECO:0007669"/>
    <property type="project" value="UniProtKB-SubCell"/>
</dbReference>
<dbReference type="EMBL" id="LRBV02000004">
    <property type="status" value="NOT_ANNOTATED_CDS"/>
    <property type="molecule type" value="Genomic_DNA"/>
</dbReference>
<feature type="binding site" evidence="22">
    <location>
        <position position="741"/>
    </location>
    <ligand>
        <name>ATP</name>
        <dbReference type="ChEBI" id="CHEBI:30616"/>
    </ligand>
</feature>
<dbReference type="Proteomes" id="UP000594261">
    <property type="component" value="Chromosome 4"/>
</dbReference>
<dbReference type="FunFam" id="3.30.200.20:FF:000432">
    <property type="entry name" value="LRR receptor-like serine/threonine-protein kinase EFR"/>
    <property type="match status" value="1"/>
</dbReference>
<evidence type="ECO:0000259" key="25">
    <source>
        <dbReference type="PROSITE" id="PS50011"/>
    </source>
</evidence>
<keyword evidence="11 24" id="KW-0732">Signal</keyword>
<dbReference type="EC" id="2.7.11.1" evidence="4"/>
<dbReference type="SMART" id="SM00220">
    <property type="entry name" value="S_TKc"/>
    <property type="match status" value="1"/>
</dbReference>
<dbReference type="InterPro" id="IPR017441">
    <property type="entry name" value="Protein_kinase_ATP_BS"/>
</dbReference>
<dbReference type="Pfam" id="PF08263">
    <property type="entry name" value="LRRNT_2"/>
    <property type="match status" value="1"/>
</dbReference>
<dbReference type="PROSITE" id="PS00108">
    <property type="entry name" value="PROTEIN_KINASE_ST"/>
    <property type="match status" value="1"/>
</dbReference>
<dbReference type="GO" id="GO:0005524">
    <property type="term" value="F:ATP binding"/>
    <property type="evidence" value="ECO:0007669"/>
    <property type="project" value="UniProtKB-UniRule"/>
</dbReference>
<keyword evidence="19" id="KW-0325">Glycoprotein</keyword>
<keyword evidence="27" id="KW-1185">Reference proteome</keyword>
<dbReference type="PROSITE" id="PS50011">
    <property type="entry name" value="PROTEIN_KINASE_DOM"/>
    <property type="match status" value="1"/>
</dbReference>
<keyword evidence="18" id="KW-0675">Receptor</keyword>
<keyword evidence="9" id="KW-0808">Transferase</keyword>
<dbReference type="InterPro" id="IPR032675">
    <property type="entry name" value="LRR_dom_sf"/>
</dbReference>
<dbReference type="InterPro" id="IPR051809">
    <property type="entry name" value="Plant_receptor-like_S/T_kinase"/>
</dbReference>
<evidence type="ECO:0000256" key="22">
    <source>
        <dbReference type="PROSITE-ProRule" id="PRU10141"/>
    </source>
</evidence>
<evidence type="ECO:0000256" key="19">
    <source>
        <dbReference type="ARBA" id="ARBA00023180"/>
    </source>
</evidence>
<keyword evidence="7" id="KW-0597">Phosphoprotein</keyword>
<dbReference type="InterPro" id="IPR001611">
    <property type="entry name" value="Leu-rich_rpt"/>
</dbReference>
<dbReference type="Gene3D" id="1.10.510.10">
    <property type="entry name" value="Transferase(Phosphotransferase) domain 1"/>
    <property type="match status" value="1"/>
</dbReference>
<keyword evidence="14" id="KW-0418">Kinase</keyword>
<dbReference type="FunFam" id="1.10.510.10:FF:000358">
    <property type="entry name" value="Putative leucine-rich repeat receptor-like serine/threonine-protein kinase"/>
    <property type="match status" value="1"/>
</dbReference>
<evidence type="ECO:0000256" key="6">
    <source>
        <dbReference type="ARBA" id="ARBA00022527"/>
    </source>
</evidence>
<evidence type="ECO:0000256" key="7">
    <source>
        <dbReference type="ARBA" id="ARBA00022553"/>
    </source>
</evidence>
<accession>A0A7N2R2J9</accession>
<evidence type="ECO:0000256" key="21">
    <source>
        <dbReference type="ARBA" id="ARBA00048679"/>
    </source>
</evidence>
<keyword evidence="17 23" id="KW-0472">Membrane</keyword>
<dbReference type="FunFam" id="3.80.10.10:FF:000095">
    <property type="entry name" value="LRR receptor-like serine/threonine-protein kinase GSO1"/>
    <property type="match status" value="1"/>
</dbReference>
<dbReference type="EnsemblPlants" id="QL04p015498:mrna">
    <property type="protein sequence ID" value="QL04p015498:mrna"/>
    <property type="gene ID" value="QL04p015498"/>
</dbReference>
<evidence type="ECO:0000313" key="27">
    <source>
        <dbReference type="Proteomes" id="UP000594261"/>
    </source>
</evidence>
<keyword evidence="6" id="KW-0723">Serine/threonine-protein kinase</keyword>
<evidence type="ECO:0000256" key="13">
    <source>
        <dbReference type="ARBA" id="ARBA00022741"/>
    </source>
</evidence>
<dbReference type="OMA" id="EDMESRT"/>
<dbReference type="Pfam" id="PF00069">
    <property type="entry name" value="Pkinase"/>
    <property type="match status" value="1"/>
</dbReference>
<feature type="chain" id="PRO_5029900852" description="non-specific serine/threonine protein kinase" evidence="24">
    <location>
        <begin position="36"/>
        <end position="1087"/>
    </location>
</feature>
<dbReference type="SUPFAM" id="SSF56112">
    <property type="entry name" value="Protein kinase-like (PK-like)"/>
    <property type="match status" value="1"/>
</dbReference>
<organism evidence="26 27">
    <name type="scientific">Quercus lobata</name>
    <name type="common">Valley oak</name>
    <dbReference type="NCBI Taxonomy" id="97700"/>
    <lineage>
        <taxon>Eukaryota</taxon>
        <taxon>Viridiplantae</taxon>
        <taxon>Streptophyta</taxon>
        <taxon>Embryophyta</taxon>
        <taxon>Tracheophyta</taxon>
        <taxon>Spermatophyta</taxon>
        <taxon>Magnoliopsida</taxon>
        <taxon>eudicotyledons</taxon>
        <taxon>Gunneridae</taxon>
        <taxon>Pentapetalae</taxon>
        <taxon>rosids</taxon>
        <taxon>fabids</taxon>
        <taxon>Fagales</taxon>
        <taxon>Fagaceae</taxon>
        <taxon>Quercus</taxon>
    </lineage>
</organism>
<dbReference type="Gramene" id="QL04p015498:mrna">
    <property type="protein sequence ID" value="QL04p015498:mrna"/>
    <property type="gene ID" value="QL04p015498"/>
</dbReference>
<evidence type="ECO:0000256" key="23">
    <source>
        <dbReference type="SAM" id="Phobius"/>
    </source>
</evidence>
<keyword evidence="5" id="KW-1003">Cell membrane</keyword>
<dbReference type="GO" id="GO:0004674">
    <property type="term" value="F:protein serine/threonine kinase activity"/>
    <property type="evidence" value="ECO:0007669"/>
    <property type="project" value="UniProtKB-KW"/>
</dbReference>
<dbReference type="InterPro" id="IPR003591">
    <property type="entry name" value="Leu-rich_rpt_typical-subtyp"/>
</dbReference>
<evidence type="ECO:0000256" key="1">
    <source>
        <dbReference type="ARBA" id="ARBA00004162"/>
    </source>
</evidence>
<evidence type="ECO:0000256" key="12">
    <source>
        <dbReference type="ARBA" id="ARBA00022737"/>
    </source>
</evidence>
<evidence type="ECO:0000256" key="14">
    <source>
        <dbReference type="ARBA" id="ARBA00022777"/>
    </source>
</evidence>
<evidence type="ECO:0000256" key="4">
    <source>
        <dbReference type="ARBA" id="ARBA00012513"/>
    </source>
</evidence>
<evidence type="ECO:0000256" key="3">
    <source>
        <dbReference type="ARBA" id="ARBA00008684"/>
    </source>
</evidence>
<keyword evidence="10 23" id="KW-0812">Transmembrane</keyword>
<dbReference type="InterPro" id="IPR011009">
    <property type="entry name" value="Kinase-like_dom_sf"/>
</dbReference>
<dbReference type="AlphaFoldDB" id="A0A7N2R2J9"/>
<evidence type="ECO:0000256" key="8">
    <source>
        <dbReference type="ARBA" id="ARBA00022614"/>
    </source>
</evidence>
<evidence type="ECO:0000256" key="17">
    <source>
        <dbReference type="ARBA" id="ARBA00023136"/>
    </source>
</evidence>
<evidence type="ECO:0000256" key="18">
    <source>
        <dbReference type="ARBA" id="ARBA00023170"/>
    </source>
</evidence>
<feature type="domain" description="Protein kinase" evidence="25">
    <location>
        <begin position="712"/>
        <end position="987"/>
    </location>
</feature>
<dbReference type="InterPro" id="IPR000719">
    <property type="entry name" value="Prot_kinase_dom"/>
</dbReference>
<dbReference type="Gene3D" id="3.80.10.10">
    <property type="entry name" value="Ribonuclease Inhibitor"/>
    <property type="match status" value="4"/>
</dbReference>
<sequence length="1087" mass="120738">MGLCQWSSSPPSSSFFMHAFILLWWCGLLVTSVVGGSNETDRLALLEFKAKITDDPLQVMSSWNDSIHFCQWRGVTCGRRHQRVIKLELQSSKLVGSISPHVGNLSFLKNLTLSNNRFHDKIPSEIDCLRRLQDLRLFNNTLSSKIPRNLSHCTNLKFISFGRNLLDGEIPATLGTLSKLQSVSFEVNNLTGSIPPSFGNLSSLKVFFTAYNNLGGSIPTSFVQLTKLTIFSVVSNRLSRTIPPSIFNLSSLKQLDVGSNQIQGHLPLDIGITLPNIEYLSISINQFTGPIPISISNASNLKSLQFSENKLRGGVPSLEKLYRVSMFTIFHNELGNEGENDLSFLCSLTNSTYLTDLEIFSNNFGGELPKCIVNFSTTLTTLSLGDNEISGNIPIGIGNLTNLELLDTTYNKLSGHIPFEIGKLQKLQYLDLSTNNFFGNIPSSLGNLTLLINLFLNNNNLQGSIPLCLGNCQKVNVLDLAYNNLSGTMSSLVSSLSFSPFDMDLSGNKFTGVLPMEIANLKNLEHFDISENMLFGEIPASIGSCVKLEILAMRSNFFQGVIPSSLESLRGLEVLDLSKNNFSGNIPKFLESFIFLQLLNLSYNDFDGEVPTNGVLKNTSATMIKGNGKLCGGMPKFHLPVCKYNKSKKRKLTPSLKLIISILSGLLGVTLVMLFLLLHTLKRKRRESILSNSGNLLLNVSYHSLLKATDAFSTTNLIGVGSFGSVYRGILDHDRRKVAVKVLNLLQHGASKSFIAECEALRNIRHRNLVKVLTACSGVDYQGHDFKALVYEFMTNGNLDGWLHPVSRRNEVPEEQTHLNFLQRLNIAINVANALKYLHHQCHSPIVHCDLKPSNVLLDDEMTGHVGDFGLARFLREATQKCFTNQSSSIGLKGTVGFAPPEYGMGNEVSTFGDIYSYGILLLEMFTGKRPTDNIFKDDLNLHDFVRGALPEQVINIVDPIILLEREDMESRTNDTHIQNQIGCPKILECLILIFGIGVSCSMESPRERMNISDVVAQLHLIRDKLLRTRRRRERLQFTGRIVTDGIDHPLTKEPGTESLTLLFLASQRTIFPSTINNGYVLWIRNG</sequence>
<comment type="subcellular location">
    <subcellularLocation>
        <location evidence="1">Cell membrane</location>
        <topology evidence="1">Single-pass membrane protein</topology>
    </subcellularLocation>
    <subcellularLocation>
        <location evidence="2">Membrane</location>
        <topology evidence="2">Single-pass type I membrane protein</topology>
    </subcellularLocation>
</comment>
<comment type="catalytic activity">
    <reaction evidence="21">
        <text>L-seryl-[protein] + ATP = O-phospho-L-seryl-[protein] + ADP + H(+)</text>
        <dbReference type="Rhea" id="RHEA:17989"/>
        <dbReference type="Rhea" id="RHEA-COMP:9863"/>
        <dbReference type="Rhea" id="RHEA-COMP:11604"/>
        <dbReference type="ChEBI" id="CHEBI:15378"/>
        <dbReference type="ChEBI" id="CHEBI:29999"/>
        <dbReference type="ChEBI" id="CHEBI:30616"/>
        <dbReference type="ChEBI" id="CHEBI:83421"/>
        <dbReference type="ChEBI" id="CHEBI:456216"/>
        <dbReference type="EC" id="2.7.11.1"/>
    </reaction>
</comment>
<keyword evidence="15 22" id="KW-0067">ATP-binding</keyword>
<dbReference type="PANTHER" id="PTHR27008">
    <property type="entry name" value="OS04G0122200 PROTEIN"/>
    <property type="match status" value="1"/>
</dbReference>
<feature type="signal peptide" evidence="24">
    <location>
        <begin position="1"/>
        <end position="35"/>
    </location>
</feature>
<keyword evidence="16 23" id="KW-1133">Transmembrane helix</keyword>
<feature type="transmembrane region" description="Helical" evidence="23">
    <location>
        <begin position="658"/>
        <end position="678"/>
    </location>
</feature>
<dbReference type="SMART" id="SM00369">
    <property type="entry name" value="LRR_TYP"/>
    <property type="match status" value="7"/>
</dbReference>
<proteinExistence type="inferred from homology"/>
<evidence type="ECO:0000256" key="10">
    <source>
        <dbReference type="ARBA" id="ARBA00022692"/>
    </source>
</evidence>
<name>A0A7N2R2J9_QUELO</name>
<evidence type="ECO:0000256" key="9">
    <source>
        <dbReference type="ARBA" id="ARBA00022679"/>
    </source>
</evidence>
<dbReference type="PANTHER" id="PTHR27008:SF577">
    <property type="entry name" value="PROTEIN KINASE DOMAIN-CONTAINING PROTEIN"/>
    <property type="match status" value="1"/>
</dbReference>
<dbReference type="InterPro" id="IPR008271">
    <property type="entry name" value="Ser/Thr_kinase_AS"/>
</dbReference>
<evidence type="ECO:0000256" key="11">
    <source>
        <dbReference type="ARBA" id="ARBA00022729"/>
    </source>
</evidence>
<reference evidence="26" key="2">
    <citation type="submission" date="2021-01" db="UniProtKB">
        <authorList>
            <consortium name="EnsemblPlants"/>
        </authorList>
    </citation>
    <scope>IDENTIFICATION</scope>
</reference>
<dbReference type="InParanoid" id="A0A7N2R2J9"/>